<evidence type="ECO:0000313" key="6">
    <source>
        <dbReference type="EMBL" id="MBM3225851.1"/>
    </source>
</evidence>
<name>A0A937W688_UNCTE</name>
<evidence type="ECO:0000313" key="7">
    <source>
        <dbReference type="Proteomes" id="UP000712673"/>
    </source>
</evidence>
<dbReference type="InterPro" id="IPR011251">
    <property type="entry name" value="Luciferase-like_dom"/>
</dbReference>
<dbReference type="NCBIfam" id="TIGR03619">
    <property type="entry name" value="F420_Rv2161c"/>
    <property type="match status" value="1"/>
</dbReference>
<dbReference type="Pfam" id="PF00296">
    <property type="entry name" value="Bac_luciferase"/>
    <property type="match status" value="1"/>
</dbReference>
<feature type="domain" description="Luciferase-like" evidence="5">
    <location>
        <begin position="20"/>
        <end position="262"/>
    </location>
</feature>
<keyword evidence="3" id="KW-0560">Oxidoreductase</keyword>
<dbReference type="Proteomes" id="UP000712673">
    <property type="component" value="Unassembled WGS sequence"/>
</dbReference>
<dbReference type="InterPro" id="IPR019921">
    <property type="entry name" value="Lucif-like_OxRdtase_Rv2161c"/>
</dbReference>
<dbReference type="Gene3D" id="3.20.20.30">
    <property type="entry name" value="Luciferase-like domain"/>
    <property type="match status" value="1"/>
</dbReference>
<evidence type="ECO:0000256" key="1">
    <source>
        <dbReference type="ARBA" id="ARBA00022630"/>
    </source>
</evidence>
<sequence length="319" mass="35288">MATTQGERTMGIGCVYPNRGAMATPEQLVRFAQTAETLGFDTIWTSDHIVIPTTVQSPYPYHPTGQMPFVPTEPYLEPLIVLTYLAAVTQRIRLGTSVLILPYRNPVFTAKALASLDVLSHGRITLGVGVGWMEEEFQALGLDTYARRGAYSDECMRIFRALWTEETPSFQGEFHQFSGIKCEPKPVQAGGIPLWIGGHTPQAIRRAARLGNGWQPIVQRPPADLPPETLRQNIAALHELATARGRDPQAITIAMGASVQFAAANTSVFSGSTQHLVEGIRRYQEVGVQDFRFDFPTPSPEGMLEAMQRFAEEVRPHVR</sequence>
<proteinExistence type="predicted"/>
<accession>A0A937W688</accession>
<dbReference type="AlphaFoldDB" id="A0A937W688"/>
<reference evidence="6" key="1">
    <citation type="submission" date="2019-03" db="EMBL/GenBank/DDBJ databases">
        <title>Lake Tanganyika Metagenome-Assembled Genomes (MAGs).</title>
        <authorList>
            <person name="Tran P."/>
        </authorList>
    </citation>
    <scope>NUCLEOTIDE SEQUENCE</scope>
    <source>
        <strain evidence="6">K_DeepCast_65m_m2_066</strain>
    </source>
</reference>
<protein>
    <submittedName>
        <fullName evidence="6">LLM class F420-dependent oxidoreductase</fullName>
    </submittedName>
</protein>
<keyword evidence="1" id="KW-0285">Flavoprotein</keyword>
<organism evidence="6 7">
    <name type="scientific">Tectimicrobiota bacterium</name>
    <dbReference type="NCBI Taxonomy" id="2528274"/>
    <lineage>
        <taxon>Bacteria</taxon>
        <taxon>Pseudomonadati</taxon>
        <taxon>Nitrospinota/Tectimicrobiota group</taxon>
        <taxon>Candidatus Tectimicrobiota</taxon>
    </lineage>
</organism>
<dbReference type="PANTHER" id="PTHR42847:SF4">
    <property type="entry name" value="ALKANESULFONATE MONOOXYGENASE-RELATED"/>
    <property type="match status" value="1"/>
</dbReference>
<keyword evidence="4" id="KW-0503">Monooxygenase</keyword>
<evidence type="ECO:0000259" key="5">
    <source>
        <dbReference type="Pfam" id="PF00296"/>
    </source>
</evidence>
<dbReference type="SUPFAM" id="SSF51679">
    <property type="entry name" value="Bacterial luciferase-like"/>
    <property type="match status" value="1"/>
</dbReference>
<dbReference type="GO" id="GO:0046306">
    <property type="term" value="P:alkanesulfonate catabolic process"/>
    <property type="evidence" value="ECO:0007669"/>
    <property type="project" value="TreeGrafter"/>
</dbReference>
<dbReference type="PANTHER" id="PTHR42847">
    <property type="entry name" value="ALKANESULFONATE MONOOXYGENASE"/>
    <property type="match status" value="1"/>
</dbReference>
<dbReference type="InterPro" id="IPR036661">
    <property type="entry name" value="Luciferase-like_sf"/>
</dbReference>
<dbReference type="EMBL" id="VGLS01000706">
    <property type="protein sequence ID" value="MBM3225851.1"/>
    <property type="molecule type" value="Genomic_DNA"/>
</dbReference>
<comment type="caution">
    <text evidence="6">The sequence shown here is derived from an EMBL/GenBank/DDBJ whole genome shotgun (WGS) entry which is preliminary data.</text>
</comment>
<gene>
    <name evidence="6" type="ORF">FJZ47_18925</name>
</gene>
<evidence type="ECO:0000256" key="4">
    <source>
        <dbReference type="ARBA" id="ARBA00023033"/>
    </source>
</evidence>
<evidence type="ECO:0000256" key="3">
    <source>
        <dbReference type="ARBA" id="ARBA00023002"/>
    </source>
</evidence>
<dbReference type="InterPro" id="IPR050172">
    <property type="entry name" value="SsuD_RutA_monooxygenase"/>
</dbReference>
<dbReference type="GO" id="GO:0008726">
    <property type="term" value="F:alkanesulfonate monooxygenase activity"/>
    <property type="evidence" value="ECO:0007669"/>
    <property type="project" value="TreeGrafter"/>
</dbReference>
<keyword evidence="2" id="KW-0288">FMN</keyword>
<evidence type="ECO:0000256" key="2">
    <source>
        <dbReference type="ARBA" id="ARBA00022643"/>
    </source>
</evidence>